<dbReference type="InterPro" id="IPR036291">
    <property type="entry name" value="NAD(P)-bd_dom_sf"/>
</dbReference>
<dbReference type="InParanoid" id="F6Y6M4"/>
<evidence type="ECO:0000313" key="1">
    <source>
        <dbReference type="Ensembl" id="ENSCINP00000026798.2"/>
    </source>
</evidence>
<dbReference type="PANTHER" id="PTHR44656">
    <property type="entry name" value="DEHYDROGENASE/REDUCTASE SDR FAMILY MEMBER 12"/>
    <property type="match status" value="1"/>
</dbReference>
<sequence>PKAGPAVHLHLQQLTPLLSLSRFKMSIYQKTAFFIKGRLQFTNGGYAKAAKSFHPEDTKKDVSDQVFMVTGANSGLGKAAAIAIAKNGGEVHMVCRNLERANQAKEDIVKESGNSNITVHVLDISNTKEVYEFAKNFSSNHEKLNVLVNNAGCMVNDRKTTEVGNLELNFATNTVGTYVLTQELVPLLLKSTKPRVITVSSGGMYTQKLNVKDLQSEKGTFSGDMAYAQQKRQQVILTEEWAKMHPDIHFSAMHPGWADTPAVRTSMPGFYEYMKDNLRTAEQGADTIVWLSVSDAALAQPSGLFFLDRKAVPTHLALAWTRESAEDRNTFLTKIAEIANQFK</sequence>
<dbReference type="OMA" id="QQWAKAN"/>
<proteinExistence type="predicted"/>
<reference evidence="1" key="4">
    <citation type="submission" date="2025-09" db="UniProtKB">
        <authorList>
            <consortium name="Ensembl"/>
        </authorList>
    </citation>
    <scope>IDENTIFICATION</scope>
</reference>
<dbReference type="PRINTS" id="PR00081">
    <property type="entry name" value="GDHRDH"/>
</dbReference>
<name>F6Y6M4_CIOIN</name>
<organism evidence="1 2">
    <name type="scientific">Ciona intestinalis</name>
    <name type="common">Transparent sea squirt</name>
    <name type="synonym">Ascidia intestinalis</name>
    <dbReference type="NCBI Taxonomy" id="7719"/>
    <lineage>
        <taxon>Eukaryota</taxon>
        <taxon>Metazoa</taxon>
        <taxon>Chordata</taxon>
        <taxon>Tunicata</taxon>
        <taxon>Ascidiacea</taxon>
        <taxon>Phlebobranchia</taxon>
        <taxon>Cionidae</taxon>
        <taxon>Ciona</taxon>
    </lineage>
</organism>
<dbReference type="Pfam" id="PF00106">
    <property type="entry name" value="adh_short"/>
    <property type="match status" value="1"/>
</dbReference>
<accession>F6Y6M4</accession>
<protein>
    <recommendedName>
        <fullName evidence="3">Dehydrogenase/reductase (SDR family) member 12</fullName>
    </recommendedName>
</protein>
<dbReference type="Ensembl" id="ENSCINT00000027044.2">
    <property type="protein sequence ID" value="ENSCINP00000026798.2"/>
    <property type="gene ID" value="ENSCING00000004625.3"/>
</dbReference>
<dbReference type="InterPro" id="IPR002347">
    <property type="entry name" value="SDR_fam"/>
</dbReference>
<dbReference type="InterPro" id="IPR052992">
    <property type="entry name" value="SDR_member_12"/>
</dbReference>
<reference evidence="2" key="1">
    <citation type="journal article" date="2002" name="Science">
        <title>The draft genome of Ciona intestinalis: insights into chordate and vertebrate origins.</title>
        <authorList>
            <person name="Dehal P."/>
            <person name="Satou Y."/>
            <person name="Campbell R.K."/>
            <person name="Chapman J."/>
            <person name="Degnan B."/>
            <person name="De Tomaso A."/>
            <person name="Davidson B."/>
            <person name="Di Gregorio A."/>
            <person name="Gelpke M."/>
            <person name="Goodstein D.M."/>
            <person name="Harafuji N."/>
            <person name="Hastings K.E."/>
            <person name="Ho I."/>
            <person name="Hotta K."/>
            <person name="Huang W."/>
            <person name="Kawashima T."/>
            <person name="Lemaire P."/>
            <person name="Martinez D."/>
            <person name="Meinertzhagen I.A."/>
            <person name="Necula S."/>
            <person name="Nonaka M."/>
            <person name="Putnam N."/>
            <person name="Rash S."/>
            <person name="Saiga H."/>
            <person name="Satake M."/>
            <person name="Terry A."/>
            <person name="Yamada L."/>
            <person name="Wang H.G."/>
            <person name="Awazu S."/>
            <person name="Azumi K."/>
            <person name="Boore J."/>
            <person name="Branno M."/>
            <person name="Chin-Bow S."/>
            <person name="DeSantis R."/>
            <person name="Doyle S."/>
            <person name="Francino P."/>
            <person name="Keys D.N."/>
            <person name="Haga S."/>
            <person name="Hayashi H."/>
            <person name="Hino K."/>
            <person name="Imai K.S."/>
            <person name="Inaba K."/>
            <person name="Kano S."/>
            <person name="Kobayashi K."/>
            <person name="Kobayashi M."/>
            <person name="Lee B.I."/>
            <person name="Makabe K.W."/>
            <person name="Manohar C."/>
            <person name="Matassi G."/>
            <person name="Medina M."/>
            <person name="Mochizuki Y."/>
            <person name="Mount S."/>
            <person name="Morishita T."/>
            <person name="Miura S."/>
            <person name="Nakayama A."/>
            <person name="Nishizaka S."/>
            <person name="Nomoto H."/>
            <person name="Ohta F."/>
            <person name="Oishi K."/>
            <person name="Rigoutsos I."/>
            <person name="Sano M."/>
            <person name="Sasaki A."/>
            <person name="Sasakura Y."/>
            <person name="Shoguchi E."/>
            <person name="Shin-i T."/>
            <person name="Spagnuolo A."/>
            <person name="Stainier D."/>
            <person name="Suzuki M.M."/>
            <person name="Tassy O."/>
            <person name="Takatori N."/>
            <person name="Tokuoka M."/>
            <person name="Yagi K."/>
            <person name="Yoshizaki F."/>
            <person name="Wada S."/>
            <person name="Zhang C."/>
            <person name="Hyatt P.D."/>
            <person name="Larimer F."/>
            <person name="Detter C."/>
            <person name="Doggett N."/>
            <person name="Glavina T."/>
            <person name="Hawkins T."/>
            <person name="Richardson P."/>
            <person name="Lucas S."/>
            <person name="Kohara Y."/>
            <person name="Levine M."/>
            <person name="Satoh N."/>
            <person name="Rokhsar D.S."/>
        </authorList>
    </citation>
    <scope>NUCLEOTIDE SEQUENCE [LARGE SCALE GENOMIC DNA]</scope>
</reference>
<dbReference type="PANTHER" id="PTHR44656:SF7">
    <property type="entry name" value="DEHYDROGENASE_REDUCTASE SDR FAMILY MEMBER 12"/>
    <property type="match status" value="1"/>
</dbReference>
<reference evidence="1" key="3">
    <citation type="submission" date="2025-08" db="UniProtKB">
        <authorList>
            <consortium name="Ensembl"/>
        </authorList>
    </citation>
    <scope>IDENTIFICATION</scope>
</reference>
<evidence type="ECO:0008006" key="3">
    <source>
        <dbReference type="Google" id="ProtNLM"/>
    </source>
</evidence>
<dbReference type="SUPFAM" id="SSF51735">
    <property type="entry name" value="NAD(P)-binding Rossmann-fold domains"/>
    <property type="match status" value="1"/>
</dbReference>
<dbReference type="Proteomes" id="UP000008144">
    <property type="component" value="Chromosome 6"/>
</dbReference>
<reference evidence="1" key="2">
    <citation type="journal article" date="2008" name="Genome Biol.">
        <title>Improved genome assembly and evidence-based global gene model set for the chordate Ciona intestinalis: new insight into intron and operon populations.</title>
        <authorList>
            <person name="Satou Y."/>
            <person name="Mineta K."/>
            <person name="Ogasawara M."/>
            <person name="Sasakura Y."/>
            <person name="Shoguchi E."/>
            <person name="Ueno K."/>
            <person name="Yamada L."/>
            <person name="Matsumoto J."/>
            <person name="Wasserscheid J."/>
            <person name="Dewar K."/>
            <person name="Wiley G.B."/>
            <person name="Macmil S.L."/>
            <person name="Roe B.A."/>
            <person name="Zeller R.W."/>
            <person name="Hastings K.E."/>
            <person name="Lemaire P."/>
            <person name="Lindquist E."/>
            <person name="Endo T."/>
            <person name="Hotta K."/>
            <person name="Inaba K."/>
        </authorList>
    </citation>
    <scope>NUCLEOTIDE SEQUENCE [LARGE SCALE GENOMIC DNA]</scope>
    <source>
        <strain evidence="1">wild type</strain>
    </source>
</reference>
<dbReference type="AlphaFoldDB" id="F6Y6M4"/>
<dbReference type="EMBL" id="EAAA01002264">
    <property type="status" value="NOT_ANNOTATED_CDS"/>
    <property type="molecule type" value="Genomic_DNA"/>
</dbReference>
<keyword evidence="2" id="KW-1185">Reference proteome</keyword>
<evidence type="ECO:0000313" key="2">
    <source>
        <dbReference type="Proteomes" id="UP000008144"/>
    </source>
</evidence>
<dbReference type="Gene3D" id="3.40.50.720">
    <property type="entry name" value="NAD(P)-binding Rossmann-like Domain"/>
    <property type="match status" value="1"/>
</dbReference>
<dbReference type="GeneTree" id="ENSGT00940000163782"/>
<dbReference type="HOGENOM" id="CLU_010194_44_8_1"/>